<evidence type="ECO:0008006" key="4">
    <source>
        <dbReference type="Google" id="ProtNLM"/>
    </source>
</evidence>
<proteinExistence type="predicted"/>
<dbReference type="EMBL" id="MTSE01000024">
    <property type="protein sequence ID" value="OUJ70274.1"/>
    <property type="molecule type" value="Genomic_DNA"/>
</dbReference>
<keyword evidence="1" id="KW-0732">Signal</keyword>
<feature type="signal peptide" evidence="1">
    <location>
        <begin position="1"/>
        <end position="23"/>
    </location>
</feature>
<evidence type="ECO:0000313" key="2">
    <source>
        <dbReference type="EMBL" id="OUJ70274.1"/>
    </source>
</evidence>
<dbReference type="SUPFAM" id="SSF49464">
    <property type="entry name" value="Carboxypeptidase regulatory domain-like"/>
    <property type="match status" value="1"/>
</dbReference>
<organism evidence="2 3">
    <name type="scientific">Hymenobacter crusticola</name>
    <dbReference type="NCBI Taxonomy" id="1770526"/>
    <lineage>
        <taxon>Bacteria</taxon>
        <taxon>Pseudomonadati</taxon>
        <taxon>Bacteroidota</taxon>
        <taxon>Cytophagia</taxon>
        <taxon>Cytophagales</taxon>
        <taxon>Hymenobacteraceae</taxon>
        <taxon>Hymenobacter</taxon>
    </lineage>
</organism>
<dbReference type="InterPro" id="IPR008969">
    <property type="entry name" value="CarboxyPept-like_regulatory"/>
</dbReference>
<evidence type="ECO:0000256" key="1">
    <source>
        <dbReference type="SAM" id="SignalP"/>
    </source>
</evidence>
<accession>A0A243W704</accession>
<dbReference type="AlphaFoldDB" id="A0A243W704"/>
<evidence type="ECO:0000313" key="3">
    <source>
        <dbReference type="Proteomes" id="UP000194873"/>
    </source>
</evidence>
<reference evidence="2 3" key="1">
    <citation type="submission" date="2017-01" db="EMBL/GenBank/DDBJ databases">
        <title>A new Hymenobacter.</title>
        <authorList>
            <person name="Liang Y."/>
            <person name="Feng F."/>
        </authorList>
    </citation>
    <scope>NUCLEOTIDE SEQUENCE [LARGE SCALE GENOMIC DNA]</scope>
    <source>
        <strain evidence="2">MIMBbqt21</strain>
    </source>
</reference>
<keyword evidence="3" id="KW-1185">Reference proteome</keyword>
<name>A0A243W704_9BACT</name>
<dbReference type="Pfam" id="PF13715">
    <property type="entry name" value="CarbopepD_reg_2"/>
    <property type="match status" value="1"/>
</dbReference>
<dbReference type="RefSeq" id="WP_179197819.1">
    <property type="nucleotide sequence ID" value="NZ_MTSE01000024.1"/>
</dbReference>
<comment type="caution">
    <text evidence="2">The sequence shown here is derived from an EMBL/GenBank/DDBJ whole genome shotgun (WGS) entry which is preliminary data.</text>
</comment>
<gene>
    <name evidence="2" type="ORF">BXP70_24570</name>
</gene>
<dbReference type="Gene3D" id="2.60.40.1120">
    <property type="entry name" value="Carboxypeptidase-like, regulatory domain"/>
    <property type="match status" value="1"/>
</dbReference>
<dbReference type="Proteomes" id="UP000194873">
    <property type="component" value="Unassembled WGS sequence"/>
</dbReference>
<feature type="chain" id="PRO_5012580050" description="Carboxypeptidase-like regulatory domain-containing protein" evidence="1">
    <location>
        <begin position="24"/>
        <end position="292"/>
    </location>
</feature>
<protein>
    <recommendedName>
        <fullName evidence="4">Carboxypeptidase-like regulatory domain-containing protein</fullName>
    </recommendedName>
</protein>
<sequence length="292" mass="31275">MSNRFLFYFGGLLLPLTPVITHAQQIKGTVVSSVTQQPIPFVNVGLPKRGIGTVSNEQGQYHLAYDPAYATDSVRLSSVGYEARLLPFAALLTGADVRLTPQTVSLAAVSVVAASVYARTHTLGLEKPAPKLDFHLASKELGTEIGTLLHVDRSPTLVQSIHIVVVKNETQPLTLRVNVYRLDANGQPTAEKLLPRDVLLTTGPQAGVLTADLSGDHLVLTEDCLLAVELVKQNGPIAPDLSKLGFGGALGYGGQCYFRIASQGPWVKPTMKSNVPLLGKKLQVAFYATVKD</sequence>